<evidence type="ECO:0000256" key="1">
    <source>
        <dbReference type="SAM" id="Phobius"/>
    </source>
</evidence>
<dbReference type="AlphaFoldDB" id="A0A9E4KF04"/>
<feature type="non-terminal residue" evidence="2">
    <location>
        <position position="87"/>
    </location>
</feature>
<reference evidence="2" key="1">
    <citation type="journal article" date="2021" name="Proc. Natl. Acad. Sci. U.S.A.">
        <title>Global biogeography of chemosynthetic symbionts reveals both localized and globally distributed symbiont groups. .</title>
        <authorList>
            <person name="Osvatic J.T."/>
            <person name="Wilkins L.G.E."/>
            <person name="Leibrecht L."/>
            <person name="Leray M."/>
            <person name="Zauner S."/>
            <person name="Polzin J."/>
            <person name="Camacho Y."/>
            <person name="Gros O."/>
            <person name="van Gils J.A."/>
            <person name="Eisen J.A."/>
            <person name="Petersen J.M."/>
            <person name="Yuen B."/>
        </authorList>
    </citation>
    <scope>NUCLEOTIDE SEQUENCE</scope>
    <source>
        <strain evidence="2">MAGclacostrist064TRANS</strain>
    </source>
</reference>
<gene>
    <name evidence="2" type="ORF">JAZ07_11240</name>
</gene>
<evidence type="ECO:0000313" key="2">
    <source>
        <dbReference type="EMBL" id="MCG7946908.1"/>
    </source>
</evidence>
<comment type="caution">
    <text evidence="2">The sequence shown here is derived from an EMBL/GenBank/DDBJ whole genome shotgun (WGS) entry which is preliminary data.</text>
</comment>
<feature type="transmembrane region" description="Helical" evidence="1">
    <location>
        <begin position="63"/>
        <end position="82"/>
    </location>
</feature>
<dbReference type="Proteomes" id="UP000886667">
    <property type="component" value="Unassembled WGS sequence"/>
</dbReference>
<evidence type="ECO:0000313" key="3">
    <source>
        <dbReference type="Proteomes" id="UP000886667"/>
    </source>
</evidence>
<dbReference type="EMBL" id="JAEPCM010000383">
    <property type="protein sequence ID" value="MCG7946908.1"/>
    <property type="molecule type" value="Genomic_DNA"/>
</dbReference>
<organism evidence="2 3">
    <name type="scientific">Candidatus Thiodiazotropha taylori</name>
    <dbReference type="NCBI Taxonomy" id="2792791"/>
    <lineage>
        <taxon>Bacteria</taxon>
        <taxon>Pseudomonadati</taxon>
        <taxon>Pseudomonadota</taxon>
        <taxon>Gammaproteobacteria</taxon>
        <taxon>Chromatiales</taxon>
        <taxon>Sedimenticolaceae</taxon>
        <taxon>Candidatus Thiodiazotropha</taxon>
    </lineage>
</organism>
<accession>A0A9E4KF04</accession>
<protein>
    <submittedName>
        <fullName evidence="2">Sodium:proton antiporter</fullName>
    </submittedName>
</protein>
<name>A0A9E4KF04_9GAMM</name>
<sequence length="87" mass="8814">MRNLTGLLFAGGLGFMLLAIASGIDFGSPPMRIGEAIQSASPQEVGAANIVTSVVLGYRGIDTLGELAILFAAASAAGLVLGRRHTT</sequence>
<keyword evidence="1" id="KW-0812">Transmembrane</keyword>
<keyword evidence="1" id="KW-1133">Transmembrane helix</keyword>
<proteinExistence type="predicted"/>
<keyword evidence="1" id="KW-0472">Membrane</keyword>